<dbReference type="PANTHER" id="PTHR38011">
    <property type="entry name" value="DIHYDROFOLATE REDUCTASE FAMILY PROTEIN (AFU_ORTHOLOGUE AFUA_8G06820)"/>
    <property type="match status" value="1"/>
</dbReference>
<dbReference type="SUPFAM" id="SSF53597">
    <property type="entry name" value="Dihydrofolate reductase-like"/>
    <property type="match status" value="1"/>
</dbReference>
<dbReference type="OrthoDB" id="3427770at2"/>
<dbReference type="EMBL" id="CP026952">
    <property type="protein sequence ID" value="AWB91317.1"/>
    <property type="molecule type" value="Genomic_DNA"/>
</dbReference>
<keyword evidence="2" id="KW-1185">Reference proteome</keyword>
<dbReference type="InterPro" id="IPR002734">
    <property type="entry name" value="RibDG_C"/>
</dbReference>
<evidence type="ECO:0000313" key="2">
    <source>
        <dbReference type="Proteomes" id="UP000244384"/>
    </source>
</evidence>
<dbReference type="Pfam" id="PF01872">
    <property type="entry name" value="RibD_C"/>
    <property type="match status" value="1"/>
</dbReference>
<proteinExistence type="predicted"/>
<dbReference type="PANTHER" id="PTHR38011:SF11">
    <property type="entry name" value="2,5-DIAMINO-6-RIBOSYLAMINO-4(3H)-PYRIMIDINONE 5'-PHOSPHATE REDUCTASE"/>
    <property type="match status" value="1"/>
</dbReference>
<dbReference type="GO" id="GO:0008703">
    <property type="term" value="F:5-amino-6-(5-phosphoribosylamino)uracil reductase activity"/>
    <property type="evidence" value="ECO:0007669"/>
    <property type="project" value="InterPro"/>
</dbReference>
<dbReference type="Gene3D" id="3.40.430.10">
    <property type="entry name" value="Dihydrofolate Reductase, subunit A"/>
    <property type="match status" value="1"/>
</dbReference>
<accession>A0A2S0WJ49</accession>
<dbReference type="Proteomes" id="UP000244384">
    <property type="component" value="Chromosome"/>
</dbReference>
<dbReference type="InterPro" id="IPR050765">
    <property type="entry name" value="Riboflavin_Biosynth_HTPR"/>
</dbReference>
<dbReference type="KEGG" id="aez:C3E78_03255"/>
<dbReference type="AlphaFoldDB" id="A0A2S0WJ49"/>
<sequence>MATIYNTATSLDGFLATPDNSLQWLFDVPGADDEESGIDDFLAGIGAMAMGSTTYEWVVEHESLMERPATWTAWYGDRPAWVFTHRDLPVVKGADIRFTRAPVREVHAEMVAAAGGRDLWVMGGGDLAGQFADAGLLDRIVATIAPVTLGDGAPLLPRDLRSDRLTLSSVGRRGQFAELTYDVRSPA</sequence>
<accession>A0A5F2EMM6</accession>
<dbReference type="InterPro" id="IPR024072">
    <property type="entry name" value="DHFR-like_dom_sf"/>
</dbReference>
<dbReference type="GO" id="GO:0009231">
    <property type="term" value="P:riboflavin biosynthetic process"/>
    <property type="evidence" value="ECO:0007669"/>
    <property type="project" value="InterPro"/>
</dbReference>
<dbReference type="RefSeq" id="WP_108576963.1">
    <property type="nucleotide sequence ID" value="NZ_CP026952.1"/>
</dbReference>
<evidence type="ECO:0000313" key="1">
    <source>
        <dbReference type="EMBL" id="AWB91317.1"/>
    </source>
</evidence>
<organism evidence="1 2">
    <name type="scientific">Aeromicrobium chenweiae</name>
    <dbReference type="NCBI Taxonomy" id="2079793"/>
    <lineage>
        <taxon>Bacteria</taxon>
        <taxon>Bacillati</taxon>
        <taxon>Actinomycetota</taxon>
        <taxon>Actinomycetes</taxon>
        <taxon>Propionibacteriales</taxon>
        <taxon>Nocardioidaceae</taxon>
        <taxon>Aeromicrobium</taxon>
    </lineage>
</organism>
<protein>
    <submittedName>
        <fullName evidence="1">Deaminase</fullName>
    </submittedName>
</protein>
<name>A0A2S0WJ49_9ACTN</name>
<reference evidence="2" key="1">
    <citation type="submission" date="2018-01" db="EMBL/GenBank/DDBJ databases">
        <authorList>
            <person name="Li J."/>
        </authorList>
    </citation>
    <scope>NUCLEOTIDE SEQUENCE [LARGE SCALE GENOMIC DNA]</scope>
    <source>
        <strain evidence="2">592</strain>
    </source>
</reference>
<gene>
    <name evidence="1" type="ORF">C3E78_03255</name>
</gene>